<organism evidence="2 3">
    <name type="scientific">Roseburia inulinivorans</name>
    <dbReference type="NCBI Taxonomy" id="360807"/>
    <lineage>
        <taxon>Bacteria</taxon>
        <taxon>Bacillati</taxon>
        <taxon>Bacillota</taxon>
        <taxon>Clostridia</taxon>
        <taxon>Lachnospirales</taxon>
        <taxon>Lachnospiraceae</taxon>
        <taxon>Roseburia</taxon>
    </lineage>
</organism>
<feature type="transmembrane region" description="Helical" evidence="1">
    <location>
        <begin position="89"/>
        <end position="113"/>
    </location>
</feature>
<feature type="transmembrane region" description="Helical" evidence="1">
    <location>
        <begin position="16"/>
        <end position="35"/>
    </location>
</feature>
<feature type="transmembrane region" description="Helical" evidence="1">
    <location>
        <begin position="161"/>
        <end position="179"/>
    </location>
</feature>
<keyword evidence="1" id="KW-0472">Membrane</keyword>
<evidence type="ECO:0000256" key="1">
    <source>
        <dbReference type="SAM" id="Phobius"/>
    </source>
</evidence>
<protein>
    <submittedName>
        <fullName evidence="2">ABC transporter permease</fullName>
    </submittedName>
</protein>
<evidence type="ECO:0000313" key="2">
    <source>
        <dbReference type="EMBL" id="RHE96326.1"/>
    </source>
</evidence>
<dbReference type="Proteomes" id="UP000286271">
    <property type="component" value="Unassembled WGS sequence"/>
</dbReference>
<reference evidence="2 3" key="1">
    <citation type="submission" date="2018-08" db="EMBL/GenBank/DDBJ databases">
        <title>A genome reference for cultivated species of the human gut microbiota.</title>
        <authorList>
            <person name="Zou Y."/>
            <person name="Xue W."/>
            <person name="Luo G."/>
        </authorList>
    </citation>
    <scope>NUCLEOTIDE SEQUENCE [LARGE SCALE GENOMIC DNA]</scope>
    <source>
        <strain evidence="2 3">AM27-11</strain>
    </source>
</reference>
<keyword evidence="1" id="KW-0812">Transmembrane</keyword>
<gene>
    <name evidence="2" type="ORF">DW707_11990</name>
</gene>
<sequence>MNKLLSMELKRAAKSPILWLGVIAVIAINVYGILLNGYGFKIFTTTFLLENSDLICIILAVLIPLYLGSDFENRTINNKISAGYTRKEIYIVELIVSSICATVLFVADILSVFTSSNIAGLEFSDKVNVTEFAFHAAIAFVCIITVSALYTMIVMISHKQLISLGIAVILTLALLTLGGKSVSSLNQSSTWTDPITHEIVENPLRIDSFARTANNIHVLVSPFAQAEFHSYLLFESEFGTKEETSLIFKDFPYHIEFCLFNILEILLFYKIGIRIFRKQDLK</sequence>
<feature type="transmembrane region" description="Helical" evidence="1">
    <location>
        <begin position="47"/>
        <end position="68"/>
    </location>
</feature>
<feature type="transmembrane region" description="Helical" evidence="1">
    <location>
        <begin position="251"/>
        <end position="269"/>
    </location>
</feature>
<proteinExistence type="predicted"/>
<dbReference type="EMBL" id="QSKW01000019">
    <property type="protein sequence ID" value="RHE96326.1"/>
    <property type="molecule type" value="Genomic_DNA"/>
</dbReference>
<comment type="caution">
    <text evidence="2">The sequence shown here is derived from an EMBL/GenBank/DDBJ whole genome shotgun (WGS) entry which is preliminary data.</text>
</comment>
<dbReference type="AlphaFoldDB" id="A0A3R6C757"/>
<evidence type="ECO:0000313" key="3">
    <source>
        <dbReference type="Proteomes" id="UP000286271"/>
    </source>
</evidence>
<keyword evidence="1" id="KW-1133">Transmembrane helix</keyword>
<feature type="transmembrane region" description="Helical" evidence="1">
    <location>
        <begin position="133"/>
        <end position="154"/>
    </location>
</feature>
<accession>A0A3R6C757</accession>
<dbReference type="RefSeq" id="WP_003864628.1">
    <property type="nucleotide sequence ID" value="NZ_QRVS01000052.1"/>
</dbReference>
<name>A0A3R6C757_9FIRM</name>